<feature type="compositionally biased region" description="Low complexity" evidence="12">
    <location>
        <begin position="364"/>
        <end position="384"/>
    </location>
</feature>
<evidence type="ECO:0000256" key="8">
    <source>
        <dbReference type="ARBA" id="ARBA00023136"/>
    </source>
</evidence>
<keyword evidence="7 10" id="KW-0496">Mitochondrion</keyword>
<dbReference type="GO" id="GO:0005743">
    <property type="term" value="C:mitochondrial inner membrane"/>
    <property type="evidence" value="ECO:0007669"/>
    <property type="project" value="UniProtKB-SubCell"/>
</dbReference>
<dbReference type="EMBL" id="LSSK01000773">
    <property type="protein sequence ID" value="OMH81957.1"/>
    <property type="molecule type" value="Genomic_DNA"/>
</dbReference>
<evidence type="ECO:0000256" key="4">
    <source>
        <dbReference type="ARBA" id="ARBA00022946"/>
    </source>
</evidence>
<dbReference type="Pfam" id="PF05546">
    <property type="entry name" value="She9_MDM33"/>
    <property type="match status" value="1"/>
</dbReference>
<protein>
    <recommendedName>
        <fullName evidence="10">Sensitive to high expression protein 9, mitochondrial</fullName>
    </recommendedName>
</protein>
<accession>A0A1R1PLY8</accession>
<keyword evidence="3 10" id="KW-0999">Mitochondrion inner membrane</keyword>
<keyword evidence="4 10" id="KW-0809">Transit peptide</keyword>
<feature type="compositionally biased region" description="Low complexity" evidence="12">
    <location>
        <begin position="116"/>
        <end position="137"/>
    </location>
</feature>
<feature type="compositionally biased region" description="Polar residues" evidence="12">
    <location>
        <begin position="52"/>
        <end position="64"/>
    </location>
</feature>
<evidence type="ECO:0000256" key="2">
    <source>
        <dbReference type="ARBA" id="ARBA00022692"/>
    </source>
</evidence>
<sequence>MRGTRPNLPAGTDPAFKQHGWFSSFLRSSKDKSTPNTAEDTKARTTAAPTVMATNNVKKPTSTDQVKHIRTDPIAASSKEPAMGISESKSNPNLKPFPTPGPGPDSNPNPNPNPNLNPYLNPNSNPSSKSISNSDPDSNSKLEKSSIPLTPFNLNINNTATDPTNDPTVKQTENLASTNPYLQDLNSKTEGENCSKKDFANTLSDPSRKVTIKTLETPISPVNGAFPINSDTSTSLNPDATKVLNSTANTKSKTNPNVVATNNLAASYKDIDKRNDAGGVKLDSSIAVEQIKEINQHVTPELSKDNFFSKENEINRPPEAPKAKALHSLDQGIEKMKPSPTQNITGIEDMIKLEKKSQSPPADSSTGTGSKDSSSGTPSQTSESNPANTANVAGGASAEDSTHNPKPVTPIAPNFEQLKNQAIESFYRQKTKAFNKINDMKSNIDTFKAETLNQDLPTKAYTLLNYITGYNKILEYKESVLKSEQDFTKCKDSLTEIKHKYEQAIERRSETQKDINLLLQRKHLWNEADVIAFTNLCRDEHHFNTAEAGLKTQVHEFELLVDECYRTLVSNIRNRYHEEQTWSDKIRRISSYSTWAVLALNIVLVLFNIWIFEPRRRTKIINGVEEKIFSNTHTHSPSASPSSSFLRVTTDSGFTDYAGPQATLIPSNSDLAADLDKIYREIIDTNEKLSSISTQLVTALLSPPSLFSPPSPPSSDSSLLPPAHSPSLPTVASWPVLDKITFLSDSVAYSTKDIVFYSTQAALLTCTLTILIMKYF</sequence>
<keyword evidence="8 10" id="KW-0472">Membrane</keyword>
<evidence type="ECO:0000256" key="5">
    <source>
        <dbReference type="ARBA" id="ARBA00022989"/>
    </source>
</evidence>
<dbReference type="GO" id="GO:0007007">
    <property type="term" value="P:inner mitochondrial membrane organization"/>
    <property type="evidence" value="ECO:0007669"/>
    <property type="project" value="TreeGrafter"/>
</dbReference>
<keyword evidence="5 10" id="KW-1133">Transmembrane helix</keyword>
<comment type="similarity">
    <text evidence="1 10">Belongs to the SHE9 family.</text>
</comment>
<keyword evidence="2 10" id="KW-0812">Transmembrane</keyword>
<dbReference type="Proteomes" id="UP000188320">
    <property type="component" value="Unassembled WGS sequence"/>
</dbReference>
<evidence type="ECO:0000256" key="6">
    <source>
        <dbReference type="ARBA" id="ARBA00023054"/>
    </source>
</evidence>
<dbReference type="PANTHER" id="PTHR31961:SF3">
    <property type="entry name" value="SENSITIVE TO HIGH EXPRESSION PROTEIN 9, MITOCHONDRIAL"/>
    <property type="match status" value="1"/>
</dbReference>
<dbReference type="AlphaFoldDB" id="A0A1R1PLY8"/>
<evidence type="ECO:0000256" key="12">
    <source>
        <dbReference type="SAM" id="MobiDB-lite"/>
    </source>
</evidence>
<comment type="subcellular location">
    <subcellularLocation>
        <location evidence="10">Mitochondrion inner membrane</location>
        <topology evidence="10">Multi-pass membrane protein</topology>
    </subcellularLocation>
</comment>
<dbReference type="InterPro" id="IPR008839">
    <property type="entry name" value="MDM33_fungi"/>
</dbReference>
<evidence type="ECO:0000256" key="3">
    <source>
        <dbReference type="ARBA" id="ARBA00022792"/>
    </source>
</evidence>
<name>A0A1R1PLY8_ZANCU</name>
<evidence type="ECO:0000256" key="9">
    <source>
        <dbReference type="ARBA" id="ARBA00024807"/>
    </source>
</evidence>
<organism evidence="13 14">
    <name type="scientific">Zancudomyces culisetae</name>
    <name type="common">Gut fungus</name>
    <name type="synonym">Smittium culisetae</name>
    <dbReference type="NCBI Taxonomy" id="1213189"/>
    <lineage>
        <taxon>Eukaryota</taxon>
        <taxon>Fungi</taxon>
        <taxon>Fungi incertae sedis</taxon>
        <taxon>Zoopagomycota</taxon>
        <taxon>Kickxellomycotina</taxon>
        <taxon>Harpellomycetes</taxon>
        <taxon>Harpellales</taxon>
        <taxon>Legeriomycetaceae</taxon>
        <taxon>Zancudomyces</taxon>
    </lineage>
</organism>
<evidence type="ECO:0000256" key="7">
    <source>
        <dbReference type="ARBA" id="ARBA00023128"/>
    </source>
</evidence>
<keyword evidence="14" id="KW-1185">Reference proteome</keyword>
<feature type="region of interest" description="Disordered" evidence="12">
    <location>
        <begin position="1"/>
        <end position="177"/>
    </location>
</feature>
<feature type="coiled-coil region" evidence="11">
    <location>
        <begin position="494"/>
        <end position="521"/>
    </location>
</feature>
<comment type="subunit">
    <text evidence="10">Homooligomer.</text>
</comment>
<evidence type="ECO:0000313" key="14">
    <source>
        <dbReference type="Proteomes" id="UP000188320"/>
    </source>
</evidence>
<evidence type="ECO:0000256" key="10">
    <source>
        <dbReference type="RuleBase" id="RU364128"/>
    </source>
</evidence>
<comment type="caution">
    <text evidence="13">The sequence shown here is derived from an EMBL/GenBank/DDBJ whole genome shotgun (WGS) entry which is preliminary data.</text>
</comment>
<feature type="compositionally biased region" description="Basic and acidic residues" evidence="12">
    <location>
        <begin position="28"/>
        <end position="43"/>
    </location>
</feature>
<evidence type="ECO:0000256" key="1">
    <source>
        <dbReference type="ARBA" id="ARBA00007472"/>
    </source>
</evidence>
<feature type="transmembrane region" description="Helical" evidence="10">
    <location>
        <begin position="592"/>
        <end position="612"/>
    </location>
</feature>
<feature type="compositionally biased region" description="Pro residues" evidence="12">
    <location>
        <begin position="95"/>
        <end position="115"/>
    </location>
</feature>
<comment type="function">
    <text evidence="9">Required for the maintenance of the structure of the mitochondrial inner membrane. Involved in mitochondrial morphology. Causes growth arrest when highly overexpressed.</text>
</comment>
<evidence type="ECO:0000256" key="11">
    <source>
        <dbReference type="SAM" id="Coils"/>
    </source>
</evidence>
<dbReference type="OrthoDB" id="5595506at2759"/>
<reference evidence="14" key="1">
    <citation type="submission" date="2017-01" db="EMBL/GenBank/DDBJ databases">
        <authorList>
            <person name="Wang Y."/>
            <person name="White M."/>
            <person name="Kvist S."/>
            <person name="Moncalvo J.-M."/>
        </authorList>
    </citation>
    <scope>NUCLEOTIDE SEQUENCE [LARGE SCALE GENOMIC DNA]</scope>
    <source>
        <strain evidence="14">COL-18-3</strain>
    </source>
</reference>
<keyword evidence="6 11" id="KW-0175">Coiled coil</keyword>
<dbReference type="PANTHER" id="PTHR31961">
    <property type="entry name" value="SENSITIVE TO HIGH EXPRESSION PROTEIN 9, MITOCHONDRIAL"/>
    <property type="match status" value="1"/>
</dbReference>
<evidence type="ECO:0000313" key="13">
    <source>
        <dbReference type="EMBL" id="OMH81957.1"/>
    </source>
</evidence>
<proteinExistence type="inferred from homology"/>
<feature type="transmembrane region" description="Helical" evidence="10">
    <location>
        <begin position="754"/>
        <end position="773"/>
    </location>
</feature>
<feature type="compositionally biased region" description="Low complexity" evidence="12">
    <location>
        <begin position="155"/>
        <end position="168"/>
    </location>
</feature>
<gene>
    <name evidence="13" type="ORF">AX774_g4578</name>
</gene>
<feature type="region of interest" description="Disordered" evidence="12">
    <location>
        <begin position="354"/>
        <end position="412"/>
    </location>
</feature>